<dbReference type="Proteomes" id="UP000324222">
    <property type="component" value="Unassembled WGS sequence"/>
</dbReference>
<feature type="compositionally biased region" description="Basic and acidic residues" evidence="1">
    <location>
        <begin position="89"/>
        <end position="116"/>
    </location>
</feature>
<protein>
    <submittedName>
        <fullName evidence="2">Uncharacterized protein</fullName>
    </submittedName>
</protein>
<evidence type="ECO:0000313" key="3">
    <source>
        <dbReference type="Proteomes" id="UP000324222"/>
    </source>
</evidence>
<dbReference type="EMBL" id="VSRR010007029">
    <property type="protein sequence ID" value="MPC46072.1"/>
    <property type="molecule type" value="Genomic_DNA"/>
</dbReference>
<accession>A0A5B7FHW2</accession>
<feature type="region of interest" description="Disordered" evidence="1">
    <location>
        <begin position="68"/>
        <end position="135"/>
    </location>
</feature>
<evidence type="ECO:0000256" key="1">
    <source>
        <dbReference type="SAM" id="MobiDB-lite"/>
    </source>
</evidence>
<keyword evidence="3" id="KW-1185">Reference proteome</keyword>
<name>A0A5B7FHW2_PORTR</name>
<evidence type="ECO:0000313" key="2">
    <source>
        <dbReference type="EMBL" id="MPC46072.1"/>
    </source>
</evidence>
<reference evidence="2 3" key="1">
    <citation type="submission" date="2019-05" db="EMBL/GenBank/DDBJ databases">
        <title>Another draft genome of Portunus trituberculatus and its Hox gene families provides insights of decapod evolution.</title>
        <authorList>
            <person name="Jeong J.-H."/>
            <person name="Song I."/>
            <person name="Kim S."/>
            <person name="Choi T."/>
            <person name="Kim D."/>
            <person name="Ryu S."/>
            <person name="Kim W."/>
        </authorList>
    </citation>
    <scope>NUCLEOTIDE SEQUENCE [LARGE SCALE GENOMIC DNA]</scope>
    <source>
        <tissue evidence="2">Muscle</tissue>
    </source>
</reference>
<dbReference type="AlphaFoldDB" id="A0A5B7FHW2"/>
<proteinExistence type="predicted"/>
<organism evidence="2 3">
    <name type="scientific">Portunus trituberculatus</name>
    <name type="common">Swimming crab</name>
    <name type="synonym">Neptunus trituberculatus</name>
    <dbReference type="NCBI Taxonomy" id="210409"/>
    <lineage>
        <taxon>Eukaryota</taxon>
        <taxon>Metazoa</taxon>
        <taxon>Ecdysozoa</taxon>
        <taxon>Arthropoda</taxon>
        <taxon>Crustacea</taxon>
        <taxon>Multicrustacea</taxon>
        <taxon>Malacostraca</taxon>
        <taxon>Eumalacostraca</taxon>
        <taxon>Eucarida</taxon>
        <taxon>Decapoda</taxon>
        <taxon>Pleocyemata</taxon>
        <taxon>Brachyura</taxon>
        <taxon>Eubrachyura</taxon>
        <taxon>Portunoidea</taxon>
        <taxon>Portunidae</taxon>
        <taxon>Portuninae</taxon>
        <taxon>Portunus</taxon>
    </lineage>
</organism>
<gene>
    <name evidence="2" type="ORF">E2C01_039781</name>
</gene>
<sequence>MGRPKDSLTEGPRPHQLARAGPARALTNAANQHEAGPWKTCLTNLQNGHHLATHQGVLLHEVPFLRHQQGPRRRLAWRNLAPHKPPRPYQREEQRVDSIHQPQDRPQKKQDQRESANHSIPEPHQGAGLHASSFH</sequence>
<comment type="caution">
    <text evidence="2">The sequence shown here is derived from an EMBL/GenBank/DDBJ whole genome shotgun (WGS) entry which is preliminary data.</text>
</comment>